<dbReference type="Pfam" id="PF18962">
    <property type="entry name" value="Por_Secre_tail"/>
    <property type="match status" value="1"/>
</dbReference>
<feature type="domain" description="Secretion system C-terminal sorting" evidence="2">
    <location>
        <begin position="416"/>
        <end position="487"/>
    </location>
</feature>
<reference evidence="3 4" key="1">
    <citation type="submission" date="2018-11" db="EMBL/GenBank/DDBJ databases">
        <title>Rufibacter latericius sp. nov., isolated from water in Baiyang Lake.</title>
        <authorList>
            <person name="Yang Y."/>
        </authorList>
    </citation>
    <scope>NUCLEOTIDE SEQUENCE [LARGE SCALE GENOMIC DNA]</scope>
    <source>
        <strain evidence="3 4">R-22-1c-1</strain>
    </source>
</reference>
<dbReference type="Proteomes" id="UP000272117">
    <property type="component" value="Unassembled WGS sequence"/>
</dbReference>
<comment type="caution">
    <text evidence="3">The sequence shown here is derived from an EMBL/GenBank/DDBJ whole genome shotgun (WGS) entry which is preliminary data.</text>
</comment>
<feature type="region of interest" description="Disordered" evidence="1">
    <location>
        <begin position="78"/>
        <end position="97"/>
    </location>
</feature>
<dbReference type="Gene3D" id="2.40.128.720">
    <property type="match status" value="2"/>
</dbReference>
<dbReference type="AlphaFoldDB" id="A0A3M9MLD0"/>
<evidence type="ECO:0000313" key="3">
    <source>
        <dbReference type="EMBL" id="RNI26291.1"/>
    </source>
</evidence>
<protein>
    <submittedName>
        <fullName evidence="3">T9SS C-terminal target domain-containing protein</fullName>
    </submittedName>
</protein>
<evidence type="ECO:0000313" key="4">
    <source>
        <dbReference type="Proteomes" id="UP000272117"/>
    </source>
</evidence>
<evidence type="ECO:0000259" key="2">
    <source>
        <dbReference type="Pfam" id="PF18962"/>
    </source>
</evidence>
<dbReference type="NCBIfam" id="TIGR04183">
    <property type="entry name" value="Por_Secre_tail"/>
    <property type="match status" value="1"/>
</dbReference>
<dbReference type="EMBL" id="RJJD01000008">
    <property type="protein sequence ID" value="RNI26291.1"/>
    <property type="molecule type" value="Genomic_DNA"/>
</dbReference>
<keyword evidence="4" id="KW-1185">Reference proteome</keyword>
<dbReference type="OrthoDB" id="863842at2"/>
<dbReference type="InterPro" id="IPR026444">
    <property type="entry name" value="Secre_tail"/>
</dbReference>
<organism evidence="3 4">
    <name type="scientific">Rufibacter latericius</name>
    <dbReference type="NCBI Taxonomy" id="2487040"/>
    <lineage>
        <taxon>Bacteria</taxon>
        <taxon>Pseudomonadati</taxon>
        <taxon>Bacteroidota</taxon>
        <taxon>Cytophagia</taxon>
        <taxon>Cytophagales</taxon>
        <taxon>Hymenobacteraceae</taxon>
        <taxon>Rufibacter</taxon>
    </lineage>
</organism>
<sequence>MYLVSCLGLLCFKQTSMIKLYPKSIIPVNWRLASAVGCLLLALAFNGAAQGKREFATGLRSRKASTISKVSSQDARAKTQQRVLRTGESGATQPRSAQEYSWNATTNAWVLGYNHAYTYNTNGLLTEDFTTQADNTNFSRFNTTYDTHKNVTEDLQYYWTDDAWILSNGFRDAYTYTNGKVASIVSQFHKNGVWSNSTKQVFTYNTAGHLTDITAYGWDTNAWVIEDRTVLGYTAGSDRPISVTYQEWENNAWKDFERYTDIVWHSFENTNFSDPETWQLASYTYQERENNGWVNLLKETRTYSANDSYVAVGEEWVNNAWVNAYRYADTFDEKGNLILGVEESWVNGAWVIENGFKYLRTYDSNGNMAEVVFQRWEPTSEGSVEGAYVNQDRYVYSNFQVVLSAKEDLEKLALQVYPNPMAGKFSIRLDQNHGATAKVMSLAGQALFTTSLTNPAKGQEINISHLPAGTYILQIQTKTGVRSQKIVKL</sequence>
<gene>
    <name evidence="3" type="ORF">EFB08_15935</name>
</gene>
<accession>A0A3M9MLD0</accession>
<evidence type="ECO:0000256" key="1">
    <source>
        <dbReference type="SAM" id="MobiDB-lite"/>
    </source>
</evidence>
<name>A0A3M9MLD0_9BACT</name>
<proteinExistence type="predicted"/>